<dbReference type="PROSITE" id="PS51318">
    <property type="entry name" value="TAT"/>
    <property type="match status" value="1"/>
</dbReference>
<protein>
    <recommendedName>
        <fullName evidence="4">Secreted protein</fullName>
    </recommendedName>
</protein>
<evidence type="ECO:0000313" key="3">
    <source>
        <dbReference type="Proteomes" id="UP001500218"/>
    </source>
</evidence>
<keyword evidence="1" id="KW-0732">Signal</keyword>
<accession>A0ABN2MBQ0</accession>
<name>A0ABN2MBQ0_9ACTN</name>
<feature type="signal peptide" evidence="1">
    <location>
        <begin position="1"/>
        <end position="34"/>
    </location>
</feature>
<dbReference type="Proteomes" id="UP001500218">
    <property type="component" value="Unassembled WGS sequence"/>
</dbReference>
<keyword evidence="3" id="KW-1185">Reference proteome</keyword>
<reference evidence="2 3" key="1">
    <citation type="journal article" date="2019" name="Int. J. Syst. Evol. Microbiol.">
        <title>The Global Catalogue of Microorganisms (GCM) 10K type strain sequencing project: providing services to taxonomists for standard genome sequencing and annotation.</title>
        <authorList>
            <consortium name="The Broad Institute Genomics Platform"/>
            <consortium name="The Broad Institute Genome Sequencing Center for Infectious Disease"/>
            <person name="Wu L."/>
            <person name="Ma J."/>
        </authorList>
    </citation>
    <scope>NUCLEOTIDE SEQUENCE [LARGE SCALE GENOMIC DNA]</scope>
    <source>
        <strain evidence="2 3">JCM 13250</strain>
    </source>
</reference>
<comment type="caution">
    <text evidence="2">The sequence shown here is derived from an EMBL/GenBank/DDBJ whole genome shotgun (WGS) entry which is preliminary data.</text>
</comment>
<sequence>MRRWVGRRRAIGAAAVVVLGATGVVLGVAAPAHAAIPGHEFVSNGSGWSSSSVKSAVVTCPAGKNVIGTGWSIGTTSNDIHVAEVRPTATTVTVVAYEDQDGYTGDWSVTAEAVCADPLSGWEIVSATTVATTTAADRVMLAVCSAGKQVLGAAGEVVGGGGQVLLDGVVPYTNSVAVSGHTDGWGSTNIWNLRAYAICADPVPGHQIVLDYSGTTTADKSNTASCPAGTSALGGGAVVIPNDGKVSIRSMSPGAYAGTHFVSTYGMEDDLGWSTYWRVDAYAICATT</sequence>
<evidence type="ECO:0000313" key="2">
    <source>
        <dbReference type="EMBL" id="GAA1818922.1"/>
    </source>
</evidence>
<proteinExistence type="predicted"/>
<dbReference type="EMBL" id="BAAALT010000158">
    <property type="protein sequence ID" value="GAA1818922.1"/>
    <property type="molecule type" value="Genomic_DNA"/>
</dbReference>
<dbReference type="InterPro" id="IPR006311">
    <property type="entry name" value="TAT_signal"/>
</dbReference>
<gene>
    <name evidence="2" type="ORF">GCM10009682_44550</name>
</gene>
<organism evidence="2 3">
    <name type="scientific">Luedemannella flava</name>
    <dbReference type="NCBI Taxonomy" id="349316"/>
    <lineage>
        <taxon>Bacteria</taxon>
        <taxon>Bacillati</taxon>
        <taxon>Actinomycetota</taxon>
        <taxon>Actinomycetes</taxon>
        <taxon>Micromonosporales</taxon>
        <taxon>Micromonosporaceae</taxon>
        <taxon>Luedemannella</taxon>
    </lineage>
</organism>
<evidence type="ECO:0000256" key="1">
    <source>
        <dbReference type="SAM" id="SignalP"/>
    </source>
</evidence>
<evidence type="ECO:0008006" key="4">
    <source>
        <dbReference type="Google" id="ProtNLM"/>
    </source>
</evidence>
<feature type="chain" id="PRO_5045784592" description="Secreted protein" evidence="1">
    <location>
        <begin position="35"/>
        <end position="288"/>
    </location>
</feature>
<dbReference type="RefSeq" id="WP_344135650.1">
    <property type="nucleotide sequence ID" value="NZ_BAAALT010000158.1"/>
</dbReference>